<dbReference type="KEGG" id="fte:Fluta_2190"/>
<name>F2IA18_FLUTR</name>
<dbReference type="InterPro" id="IPR003737">
    <property type="entry name" value="GlcNAc_PI_deacetylase-related"/>
</dbReference>
<keyword evidence="2" id="KW-1185">Reference proteome</keyword>
<dbReference type="PANTHER" id="PTHR12993">
    <property type="entry name" value="N-ACETYLGLUCOSAMINYL-PHOSPHATIDYLINOSITOL DE-N-ACETYLASE-RELATED"/>
    <property type="match status" value="1"/>
</dbReference>
<dbReference type="Proteomes" id="UP000007463">
    <property type="component" value="Chromosome"/>
</dbReference>
<dbReference type="InterPro" id="IPR024078">
    <property type="entry name" value="LmbE-like_dom_sf"/>
</dbReference>
<gene>
    <name evidence="1" type="ordered locus">Fluta_2190</name>
</gene>
<dbReference type="EMBL" id="CP002542">
    <property type="protein sequence ID" value="AEA44176.1"/>
    <property type="molecule type" value="Genomic_DNA"/>
</dbReference>
<dbReference type="Pfam" id="PF02585">
    <property type="entry name" value="PIG-L"/>
    <property type="match status" value="1"/>
</dbReference>
<dbReference type="SUPFAM" id="SSF102588">
    <property type="entry name" value="LmbE-like"/>
    <property type="match status" value="1"/>
</dbReference>
<evidence type="ECO:0000313" key="1">
    <source>
        <dbReference type="EMBL" id="AEA44176.1"/>
    </source>
</evidence>
<dbReference type="PANTHER" id="PTHR12993:SF11">
    <property type="entry name" value="N-ACETYLGLUCOSAMINYL-PHOSPHATIDYLINOSITOL DE-N-ACETYLASE"/>
    <property type="match status" value="1"/>
</dbReference>
<accession>F2IA18</accession>
<evidence type="ECO:0000313" key="2">
    <source>
        <dbReference type="Proteomes" id="UP000007463"/>
    </source>
</evidence>
<dbReference type="OrthoDB" id="9790023at2"/>
<proteinExistence type="predicted"/>
<organism evidence="1 2">
    <name type="scientific">Fluviicola taffensis (strain DSM 16823 / NCIMB 13979 / RW262)</name>
    <dbReference type="NCBI Taxonomy" id="755732"/>
    <lineage>
        <taxon>Bacteria</taxon>
        <taxon>Pseudomonadati</taxon>
        <taxon>Bacteroidota</taxon>
        <taxon>Flavobacteriia</taxon>
        <taxon>Flavobacteriales</taxon>
        <taxon>Crocinitomicaceae</taxon>
        <taxon>Fluviicola</taxon>
    </lineage>
</organism>
<dbReference type="eggNOG" id="COG2120">
    <property type="taxonomic scope" value="Bacteria"/>
</dbReference>
<sequence length="211" mass="24047">MKDKKRVLVLAPHTDDGEFGCGGTIAKFIEEGHEVTYAAFSACQQSVLPQFPSDILITEVKAATKVLGIKPDNLLLFDYDVRTFGYHRQEILDDLIKIRADFKPDLILMPDLQDVHQDHATVATEGLRAFKFSSILSYELPWNNLSFTTSSFVHLDERHVQTKVNALKEYQSQAHRPYSDEDFLRSVARTRGVQIGTKYAEAFNIVRWIID</sequence>
<dbReference type="STRING" id="755732.Fluta_2190"/>
<reference evidence="1 2" key="1">
    <citation type="journal article" date="2011" name="Stand. Genomic Sci.">
        <title>Complete genome sequence of the gliding freshwater bacterium Fluviicola taffensis type strain (RW262).</title>
        <authorList>
            <person name="Woyke T."/>
            <person name="Chertkov O."/>
            <person name="Lapidus A."/>
            <person name="Nolan M."/>
            <person name="Lucas S."/>
            <person name="Del Rio T.G."/>
            <person name="Tice H."/>
            <person name="Cheng J.F."/>
            <person name="Tapia R."/>
            <person name="Han C."/>
            <person name="Goodwin L."/>
            <person name="Pitluck S."/>
            <person name="Liolios K."/>
            <person name="Pagani I."/>
            <person name="Ivanova N."/>
            <person name="Huntemann M."/>
            <person name="Mavromatis K."/>
            <person name="Mikhailova N."/>
            <person name="Pati A."/>
            <person name="Chen A."/>
            <person name="Palaniappan K."/>
            <person name="Land M."/>
            <person name="Hauser L."/>
            <person name="Brambilla E.M."/>
            <person name="Rohde M."/>
            <person name="Mwirichia R."/>
            <person name="Sikorski J."/>
            <person name="Tindall B.J."/>
            <person name="Goker M."/>
            <person name="Bristow J."/>
            <person name="Eisen J.A."/>
            <person name="Markowitz V."/>
            <person name="Hugenholtz P."/>
            <person name="Klenk H.P."/>
            <person name="Kyrpides N.C."/>
        </authorList>
    </citation>
    <scope>NUCLEOTIDE SEQUENCE [LARGE SCALE GENOMIC DNA]</scope>
    <source>
        <strain evidence="2">DSM 16823 / RW262 / RW262</strain>
    </source>
</reference>
<reference evidence="2" key="2">
    <citation type="submission" date="2011-02" db="EMBL/GenBank/DDBJ databases">
        <title>The complete genome of Fluviicola taffensis DSM 16823.</title>
        <authorList>
            <consortium name="US DOE Joint Genome Institute (JGI-PGF)"/>
            <person name="Lucas S."/>
            <person name="Copeland A."/>
            <person name="Lapidus A."/>
            <person name="Bruce D."/>
            <person name="Goodwin L."/>
            <person name="Pitluck S."/>
            <person name="Kyrpides N."/>
            <person name="Mavromatis K."/>
            <person name="Ivanova N."/>
            <person name="Mikhailova N."/>
            <person name="Pagani I."/>
            <person name="Chertkov O."/>
            <person name="Detter J.C."/>
            <person name="Han C."/>
            <person name="Tapia R."/>
            <person name="Land M."/>
            <person name="Hauser L."/>
            <person name="Markowitz V."/>
            <person name="Cheng J.-F."/>
            <person name="Hugenholtz P."/>
            <person name="Woyke T."/>
            <person name="Wu D."/>
            <person name="Tindall B."/>
            <person name="Pomrenke H.G."/>
            <person name="Brambilla E."/>
            <person name="Klenk H.-P."/>
            <person name="Eisen J.A."/>
        </authorList>
    </citation>
    <scope>NUCLEOTIDE SEQUENCE [LARGE SCALE GENOMIC DNA]</scope>
    <source>
        <strain evidence="2">DSM 16823 / RW262 / RW262</strain>
    </source>
</reference>
<dbReference type="AlphaFoldDB" id="F2IA18"/>
<dbReference type="GO" id="GO:0016811">
    <property type="term" value="F:hydrolase activity, acting on carbon-nitrogen (but not peptide) bonds, in linear amides"/>
    <property type="evidence" value="ECO:0007669"/>
    <property type="project" value="TreeGrafter"/>
</dbReference>
<protein>
    <submittedName>
        <fullName evidence="1">LmbE family protein</fullName>
    </submittedName>
</protein>
<dbReference type="HOGENOM" id="CLU_049311_6_1_10"/>
<dbReference type="Gene3D" id="3.40.50.10320">
    <property type="entry name" value="LmbE-like"/>
    <property type="match status" value="1"/>
</dbReference>
<dbReference type="RefSeq" id="WP_013686946.1">
    <property type="nucleotide sequence ID" value="NC_015321.1"/>
</dbReference>